<organism evidence="2 3">
    <name type="scientific">Paeniglutamicibacter kerguelensis</name>
    <dbReference type="NCBI Taxonomy" id="254788"/>
    <lineage>
        <taxon>Bacteria</taxon>
        <taxon>Bacillati</taxon>
        <taxon>Actinomycetota</taxon>
        <taxon>Actinomycetes</taxon>
        <taxon>Micrococcales</taxon>
        <taxon>Micrococcaceae</taxon>
        <taxon>Paeniglutamicibacter</taxon>
    </lineage>
</organism>
<dbReference type="RefSeq" id="WP_343914989.1">
    <property type="nucleotide sequence ID" value="NZ_BAAAJY010000012.1"/>
</dbReference>
<name>A0ABS4X9V5_9MICC</name>
<evidence type="ECO:0000256" key="1">
    <source>
        <dbReference type="SAM" id="SignalP"/>
    </source>
</evidence>
<comment type="caution">
    <text evidence="2">The sequence shown here is derived from an EMBL/GenBank/DDBJ whole genome shotgun (WGS) entry which is preliminary data.</text>
</comment>
<evidence type="ECO:0000313" key="2">
    <source>
        <dbReference type="EMBL" id="MBP2385258.1"/>
    </source>
</evidence>
<keyword evidence="1" id="KW-0732">Signal</keyword>
<feature type="chain" id="PRO_5046621750" evidence="1">
    <location>
        <begin position="27"/>
        <end position="336"/>
    </location>
</feature>
<protein>
    <submittedName>
        <fullName evidence="2">Uncharacterized protein</fullName>
    </submittedName>
</protein>
<reference evidence="2 3" key="1">
    <citation type="submission" date="2021-03" db="EMBL/GenBank/DDBJ databases">
        <title>Sequencing the genomes of 1000 actinobacteria strains.</title>
        <authorList>
            <person name="Klenk H.-P."/>
        </authorList>
    </citation>
    <scope>NUCLEOTIDE SEQUENCE [LARGE SCALE GENOMIC DNA]</scope>
    <source>
        <strain evidence="2 3">DSM 15797</strain>
    </source>
</reference>
<gene>
    <name evidence="2" type="ORF">JOF47_000769</name>
</gene>
<dbReference type="EMBL" id="JAGIOF010000001">
    <property type="protein sequence ID" value="MBP2385258.1"/>
    <property type="molecule type" value="Genomic_DNA"/>
</dbReference>
<keyword evidence="3" id="KW-1185">Reference proteome</keyword>
<sequence>MRKMMLRFAAGALAMLLMTSDAPGLAANSVVTRKLNSDRIFRFDPPVQDQAIQAFDNGAGKDVYIAQQVGQDTRLSRCTRTATGTCTQRDSVMLKGYGHGESLEVYTKKGRTYVWIGSTSNGIPPYYFSRTISLIEYKKAPAGSKKAGYHRVGMLKNLAAIVPGKSGNATRSNVALADGDDRLAISITVGSSHYYAVYKTAALTGRMLKAPGQKLAISKAKDLMVSRFKEPKRPHGSFQGFDIKGVGTNKKFLYIFGGPAGSSPTIYRYAYTNGGKIRHDRTYVVKGNYLGSLESEGIKVEADPTSGGKVRVIHSLNPTNRDSAGRKIFRLYRFAE</sequence>
<accession>A0ABS4X9V5</accession>
<feature type="signal peptide" evidence="1">
    <location>
        <begin position="1"/>
        <end position="26"/>
    </location>
</feature>
<proteinExistence type="predicted"/>
<evidence type="ECO:0000313" key="3">
    <source>
        <dbReference type="Proteomes" id="UP001296993"/>
    </source>
</evidence>
<dbReference type="Proteomes" id="UP001296993">
    <property type="component" value="Unassembled WGS sequence"/>
</dbReference>